<dbReference type="EMBL" id="MCGT01000001">
    <property type="protein sequence ID" value="ORX62578.1"/>
    <property type="molecule type" value="Genomic_DNA"/>
</dbReference>
<accession>A0A1X2GWW3</accession>
<reference evidence="2 3" key="1">
    <citation type="submission" date="2016-07" db="EMBL/GenBank/DDBJ databases">
        <title>Pervasive Adenine N6-methylation of Active Genes in Fungi.</title>
        <authorList>
            <consortium name="DOE Joint Genome Institute"/>
            <person name="Mondo S.J."/>
            <person name="Dannebaum R.O."/>
            <person name="Kuo R.C."/>
            <person name="Labutti K."/>
            <person name="Haridas S."/>
            <person name="Kuo A."/>
            <person name="Salamov A."/>
            <person name="Ahrendt S.R."/>
            <person name="Lipzen A."/>
            <person name="Sullivan W."/>
            <person name="Andreopoulos W.B."/>
            <person name="Clum A."/>
            <person name="Lindquist E."/>
            <person name="Daum C."/>
            <person name="Ramamoorthy G.K."/>
            <person name="Gryganskyi A."/>
            <person name="Culley D."/>
            <person name="Magnuson J.K."/>
            <person name="James T.Y."/>
            <person name="O'Malley M.A."/>
            <person name="Stajich J.E."/>
            <person name="Spatafora J.W."/>
            <person name="Visel A."/>
            <person name="Grigoriev I.V."/>
        </authorList>
    </citation>
    <scope>NUCLEOTIDE SEQUENCE [LARGE SCALE GENOMIC DNA]</scope>
    <source>
        <strain evidence="2 3">NRRL 3301</strain>
    </source>
</reference>
<feature type="region of interest" description="Disordered" evidence="1">
    <location>
        <begin position="265"/>
        <end position="307"/>
    </location>
</feature>
<evidence type="ECO:0000313" key="3">
    <source>
        <dbReference type="Proteomes" id="UP000242146"/>
    </source>
</evidence>
<gene>
    <name evidence="2" type="ORF">DM01DRAFT_1387473</name>
</gene>
<dbReference type="Proteomes" id="UP000242146">
    <property type="component" value="Unassembled WGS sequence"/>
</dbReference>
<feature type="compositionally biased region" description="Low complexity" evidence="1">
    <location>
        <begin position="227"/>
        <end position="237"/>
    </location>
</feature>
<dbReference type="Gene3D" id="2.40.50.140">
    <property type="entry name" value="Nucleic acid-binding proteins"/>
    <property type="match status" value="1"/>
</dbReference>
<name>A0A1X2GWW3_9FUNG</name>
<feature type="compositionally biased region" description="Low complexity" evidence="1">
    <location>
        <begin position="265"/>
        <end position="276"/>
    </location>
</feature>
<feature type="region of interest" description="Disordered" evidence="1">
    <location>
        <begin position="222"/>
        <end position="245"/>
    </location>
</feature>
<keyword evidence="3" id="KW-1185">Reference proteome</keyword>
<protein>
    <submittedName>
        <fullName evidence="2">Uncharacterized protein</fullName>
    </submittedName>
</protein>
<comment type="caution">
    <text evidence="2">The sequence shown here is derived from an EMBL/GenBank/DDBJ whole genome shotgun (WGS) entry which is preliminary data.</text>
</comment>
<evidence type="ECO:0000256" key="1">
    <source>
        <dbReference type="SAM" id="MobiDB-lite"/>
    </source>
</evidence>
<dbReference type="AlphaFoldDB" id="A0A1X2GWW3"/>
<dbReference type="InterPro" id="IPR012340">
    <property type="entry name" value="NA-bd_OB-fold"/>
</dbReference>
<sequence>MRIFNRALGRLGFPGFRIGMIKLLPSEQVLSHQHLLISDIISASIKKENPLTFCTKQGVLFRKVKINGVIVQQTFNNTDIPVNDNAVPRRILIIDDGTGVIDVHLSNRVCERLDINEVEVATSISIIADVNLTAEKDLFLCCKGYEVENDPNEELKHMLGILEQRKTSTSTDQFLSTMVNCTVPTASPLQPRQTATSNNMFRTLSSQPSAIQSSLNFLDLSPTAKRSSSSPVSMDSQSLRDDPRWHWSPDHIVATSTPLKQTFLSTTPLPSHSSSSNDRVHSQQNAFRSVQSSPLQQTPFLPTTASQDNFGFSDDSTFANINFDVLERGDDQ</sequence>
<proteinExistence type="predicted"/>
<organism evidence="2 3">
    <name type="scientific">Hesseltinella vesiculosa</name>
    <dbReference type="NCBI Taxonomy" id="101127"/>
    <lineage>
        <taxon>Eukaryota</taxon>
        <taxon>Fungi</taxon>
        <taxon>Fungi incertae sedis</taxon>
        <taxon>Mucoromycota</taxon>
        <taxon>Mucoromycotina</taxon>
        <taxon>Mucoromycetes</taxon>
        <taxon>Mucorales</taxon>
        <taxon>Cunninghamellaceae</taxon>
        <taxon>Hesseltinella</taxon>
    </lineage>
</organism>
<dbReference type="OrthoDB" id="2286700at2759"/>
<evidence type="ECO:0000313" key="2">
    <source>
        <dbReference type="EMBL" id="ORX62578.1"/>
    </source>
</evidence>
<feature type="compositionally biased region" description="Polar residues" evidence="1">
    <location>
        <begin position="282"/>
        <end position="307"/>
    </location>
</feature>